<dbReference type="InterPro" id="IPR000276">
    <property type="entry name" value="GPCR_Rhodpsn"/>
</dbReference>
<dbReference type="SUPFAM" id="SSF81321">
    <property type="entry name" value="Family A G protein-coupled receptor-like"/>
    <property type="match status" value="1"/>
</dbReference>
<dbReference type="PRINTS" id="PR00237">
    <property type="entry name" value="GPCRRHODOPSN"/>
</dbReference>
<feature type="domain" description="G-protein coupled receptors family 1 profile" evidence="11">
    <location>
        <begin position="46"/>
        <end position="299"/>
    </location>
</feature>
<comment type="subcellular location">
    <subcellularLocation>
        <location evidence="1">Cell membrane</location>
        <topology evidence="1">Multi-pass membrane protein</topology>
    </subcellularLocation>
</comment>
<dbReference type="PANTHER" id="PTHR24231">
    <property type="entry name" value="PURINOCEPTOR-RELATED G-PROTEIN COUPLED RECEPTOR"/>
    <property type="match status" value="1"/>
</dbReference>
<evidence type="ECO:0000256" key="8">
    <source>
        <dbReference type="ARBA" id="ARBA00023224"/>
    </source>
</evidence>
<dbReference type="PROSITE" id="PS00237">
    <property type="entry name" value="G_PROTEIN_RECEP_F1_1"/>
    <property type="match status" value="1"/>
</dbReference>
<dbReference type="EMBL" id="CAUEEQ010026238">
    <property type="protein sequence ID" value="CAJ0946985.1"/>
    <property type="molecule type" value="Genomic_DNA"/>
</dbReference>
<dbReference type="PROSITE" id="PS50262">
    <property type="entry name" value="G_PROTEIN_RECEP_F1_2"/>
    <property type="match status" value="1"/>
</dbReference>
<comment type="similarity">
    <text evidence="9">Belongs to the G-protein coupled receptor 1 family.</text>
</comment>
<sequence length="326" mass="36213">MIGFGITDPCFAIAENTNDNTKTFSPLKIKYLAPVYGVEFFLALLGNGFAIWLLVPRGSKKSHAGIIFSLNLAVSDLAYALSLPLLIAYYAMGKNWVFGLALCKVERFLFNCNLYGSIFFITCISANRCLGVVYPFYARGKVESKHAKVASVIVWLIVATISAPVFKFSTIKHELHVTECIGTAVDSMLPTYLPYSLFLAAFGCGLPFVITLFSYIGIARAVCKSHGLESRDKRKVVTMVCIVVALYSISFLPYHILRNLNLANRLKPTSCAWSSYIHSGFQITRGLVALNPCIHPLLYTSVVDNVRARLECCQKHVEKKPEEIRL</sequence>
<dbReference type="PANTHER" id="PTHR24231:SF46">
    <property type="entry name" value="P2Y PURINOCEPTOR 11"/>
    <property type="match status" value="1"/>
</dbReference>
<dbReference type="Proteomes" id="UP001176940">
    <property type="component" value="Unassembled WGS sequence"/>
</dbReference>
<accession>A0ABN9LRY7</accession>
<evidence type="ECO:0000256" key="1">
    <source>
        <dbReference type="ARBA" id="ARBA00004651"/>
    </source>
</evidence>
<organism evidence="12 13">
    <name type="scientific">Ranitomeya imitator</name>
    <name type="common">mimic poison frog</name>
    <dbReference type="NCBI Taxonomy" id="111125"/>
    <lineage>
        <taxon>Eukaryota</taxon>
        <taxon>Metazoa</taxon>
        <taxon>Chordata</taxon>
        <taxon>Craniata</taxon>
        <taxon>Vertebrata</taxon>
        <taxon>Euteleostomi</taxon>
        <taxon>Amphibia</taxon>
        <taxon>Batrachia</taxon>
        <taxon>Anura</taxon>
        <taxon>Neobatrachia</taxon>
        <taxon>Hyloidea</taxon>
        <taxon>Dendrobatidae</taxon>
        <taxon>Dendrobatinae</taxon>
        <taxon>Ranitomeya</taxon>
    </lineage>
</organism>
<feature type="transmembrane region" description="Helical" evidence="10">
    <location>
        <begin position="67"/>
        <end position="92"/>
    </location>
</feature>
<evidence type="ECO:0000313" key="12">
    <source>
        <dbReference type="EMBL" id="CAJ0946985.1"/>
    </source>
</evidence>
<feature type="transmembrane region" description="Helical" evidence="10">
    <location>
        <begin position="114"/>
        <end position="137"/>
    </location>
</feature>
<reference evidence="12" key="1">
    <citation type="submission" date="2023-07" db="EMBL/GenBank/DDBJ databases">
        <authorList>
            <person name="Stuckert A."/>
        </authorList>
    </citation>
    <scope>NUCLEOTIDE SEQUENCE</scope>
</reference>
<dbReference type="PRINTS" id="PR01157">
    <property type="entry name" value="P2YPURNOCPTR"/>
</dbReference>
<keyword evidence="3 9" id="KW-0812">Transmembrane</keyword>
<feature type="transmembrane region" description="Helical" evidence="10">
    <location>
        <begin position="195"/>
        <end position="216"/>
    </location>
</feature>
<keyword evidence="5 9" id="KW-0297">G-protein coupled receptor</keyword>
<evidence type="ECO:0000256" key="7">
    <source>
        <dbReference type="ARBA" id="ARBA00023170"/>
    </source>
</evidence>
<feature type="transmembrane region" description="Helical" evidence="10">
    <location>
        <begin position="236"/>
        <end position="257"/>
    </location>
</feature>
<evidence type="ECO:0000256" key="10">
    <source>
        <dbReference type="SAM" id="Phobius"/>
    </source>
</evidence>
<name>A0ABN9LRY7_9NEOB</name>
<gene>
    <name evidence="12" type="ORF">RIMI_LOCUS11535757</name>
</gene>
<feature type="transmembrane region" description="Helical" evidence="10">
    <location>
        <begin position="31"/>
        <end position="55"/>
    </location>
</feature>
<keyword evidence="8 9" id="KW-0807">Transducer</keyword>
<protein>
    <recommendedName>
        <fullName evidence="11">G-protein coupled receptors family 1 profile domain-containing protein</fullName>
    </recommendedName>
</protein>
<evidence type="ECO:0000256" key="2">
    <source>
        <dbReference type="ARBA" id="ARBA00022475"/>
    </source>
</evidence>
<comment type="caution">
    <text evidence="12">The sequence shown here is derived from an EMBL/GenBank/DDBJ whole genome shotgun (WGS) entry which is preliminary data.</text>
</comment>
<dbReference type="Pfam" id="PF00001">
    <property type="entry name" value="7tm_1"/>
    <property type="match status" value="1"/>
</dbReference>
<proteinExistence type="inferred from homology"/>
<feature type="transmembrane region" description="Helical" evidence="10">
    <location>
        <begin position="149"/>
        <end position="166"/>
    </location>
</feature>
<evidence type="ECO:0000256" key="4">
    <source>
        <dbReference type="ARBA" id="ARBA00022989"/>
    </source>
</evidence>
<keyword evidence="4 10" id="KW-1133">Transmembrane helix</keyword>
<keyword evidence="6 10" id="KW-0472">Membrane</keyword>
<evidence type="ECO:0000256" key="5">
    <source>
        <dbReference type="ARBA" id="ARBA00023040"/>
    </source>
</evidence>
<evidence type="ECO:0000256" key="9">
    <source>
        <dbReference type="RuleBase" id="RU000688"/>
    </source>
</evidence>
<dbReference type="CDD" id="cd15376">
    <property type="entry name" value="7tmA_P2Y11"/>
    <property type="match status" value="1"/>
</dbReference>
<evidence type="ECO:0000313" key="13">
    <source>
        <dbReference type="Proteomes" id="UP001176940"/>
    </source>
</evidence>
<dbReference type="Gene3D" id="1.20.1070.10">
    <property type="entry name" value="Rhodopsin 7-helix transmembrane proteins"/>
    <property type="match status" value="1"/>
</dbReference>
<dbReference type="InterPro" id="IPR027677">
    <property type="entry name" value="P2Y11_rcpt"/>
</dbReference>
<keyword evidence="2" id="KW-1003">Cell membrane</keyword>
<evidence type="ECO:0000256" key="3">
    <source>
        <dbReference type="ARBA" id="ARBA00022692"/>
    </source>
</evidence>
<evidence type="ECO:0000259" key="11">
    <source>
        <dbReference type="PROSITE" id="PS50262"/>
    </source>
</evidence>
<evidence type="ECO:0000256" key="6">
    <source>
        <dbReference type="ARBA" id="ARBA00023136"/>
    </source>
</evidence>
<dbReference type="InterPro" id="IPR017452">
    <property type="entry name" value="GPCR_Rhodpsn_7TM"/>
</dbReference>
<keyword evidence="13" id="KW-1185">Reference proteome</keyword>
<keyword evidence="7 9" id="KW-0675">Receptor</keyword>